<comment type="caution">
    <text evidence="2">The sequence shown here is derived from an EMBL/GenBank/DDBJ whole genome shotgun (WGS) entry which is preliminary data.</text>
</comment>
<dbReference type="STRING" id="135739.BTO32_15435"/>
<accession>A0A1V2DPK2</accession>
<feature type="transmembrane region" description="Helical" evidence="1">
    <location>
        <begin position="36"/>
        <end position="55"/>
    </location>
</feature>
<name>A0A1V2DPK2_9GAMM</name>
<evidence type="ECO:0000313" key="2">
    <source>
        <dbReference type="EMBL" id="ONF42598.1"/>
    </source>
</evidence>
<keyword evidence="3" id="KW-1185">Reference proteome</keyword>
<evidence type="ECO:0000313" key="3">
    <source>
        <dbReference type="Proteomes" id="UP000189339"/>
    </source>
</evidence>
<keyword evidence="1" id="KW-0472">Membrane</keyword>
<organism evidence="2 3">
    <name type="scientific">Marinobacter lutaoensis</name>
    <dbReference type="NCBI Taxonomy" id="135739"/>
    <lineage>
        <taxon>Bacteria</taxon>
        <taxon>Pseudomonadati</taxon>
        <taxon>Pseudomonadota</taxon>
        <taxon>Gammaproteobacteria</taxon>
        <taxon>Pseudomonadales</taxon>
        <taxon>Marinobacteraceae</taxon>
        <taxon>Marinobacter</taxon>
    </lineage>
</organism>
<dbReference type="EMBL" id="MSCW01000009">
    <property type="protein sequence ID" value="ONF42598.1"/>
    <property type="molecule type" value="Genomic_DNA"/>
</dbReference>
<dbReference type="Proteomes" id="UP000189339">
    <property type="component" value="Unassembled WGS sequence"/>
</dbReference>
<dbReference type="AlphaFoldDB" id="A0A1V2DPK2"/>
<keyword evidence="1" id="KW-0812">Transmembrane</keyword>
<protein>
    <submittedName>
        <fullName evidence="2">Uncharacterized protein</fullName>
    </submittedName>
</protein>
<sequence>MSNPRVLAIGFAILGLLLAYAGYSGASEHYGNFEALLLACPGLGMTLAGIGVYVIKAGG</sequence>
<gene>
    <name evidence="2" type="ORF">BTO32_15435</name>
</gene>
<keyword evidence="1" id="KW-1133">Transmembrane helix</keyword>
<reference evidence="2 3" key="1">
    <citation type="submission" date="2016-12" db="EMBL/GenBank/DDBJ databases">
        <title>Marinobacter lutaoensis whole genome sequencing.</title>
        <authorList>
            <person name="Verma A."/>
            <person name="Krishnamurthi S."/>
        </authorList>
    </citation>
    <scope>NUCLEOTIDE SEQUENCE [LARGE SCALE GENOMIC DNA]</scope>
    <source>
        <strain evidence="2 3">T5054</strain>
    </source>
</reference>
<proteinExistence type="predicted"/>
<evidence type="ECO:0000256" key="1">
    <source>
        <dbReference type="SAM" id="Phobius"/>
    </source>
</evidence>